<comment type="caution">
    <text evidence="1">The sequence shown here is derived from an EMBL/GenBank/DDBJ whole genome shotgun (WGS) entry which is preliminary data.</text>
</comment>
<proteinExistence type="predicted"/>
<protein>
    <submittedName>
        <fullName evidence="1">Uncharacterized protein</fullName>
    </submittedName>
</protein>
<name>A0A9Q3E6V9_9BASI</name>
<sequence length="113" mass="12977">MQLRFFPAPLPHAKTDAFPKDAFSCAVSYQILYRPCEKWSSSIKPRCSPGNLSQEIVQSSKQPSFKQDGPVCGFFFERLLKQSRSYHEDYSSSPNLIFESTKIYCNKELVHTC</sequence>
<keyword evidence="2" id="KW-1185">Reference proteome</keyword>
<gene>
    <name evidence="1" type="ORF">O181_052057</name>
</gene>
<organism evidence="1 2">
    <name type="scientific">Austropuccinia psidii MF-1</name>
    <dbReference type="NCBI Taxonomy" id="1389203"/>
    <lineage>
        <taxon>Eukaryota</taxon>
        <taxon>Fungi</taxon>
        <taxon>Dikarya</taxon>
        <taxon>Basidiomycota</taxon>
        <taxon>Pucciniomycotina</taxon>
        <taxon>Pucciniomycetes</taxon>
        <taxon>Pucciniales</taxon>
        <taxon>Sphaerophragmiaceae</taxon>
        <taxon>Austropuccinia</taxon>
    </lineage>
</organism>
<reference evidence="1" key="1">
    <citation type="submission" date="2021-03" db="EMBL/GenBank/DDBJ databases">
        <title>Draft genome sequence of rust myrtle Austropuccinia psidii MF-1, a brazilian biotype.</title>
        <authorList>
            <person name="Quecine M.C."/>
            <person name="Pachon D.M.R."/>
            <person name="Bonatelli M.L."/>
            <person name="Correr F.H."/>
            <person name="Franceschini L.M."/>
            <person name="Leite T.F."/>
            <person name="Margarido G.R.A."/>
            <person name="Almeida C.A."/>
            <person name="Ferrarezi J.A."/>
            <person name="Labate C.A."/>
        </authorList>
    </citation>
    <scope>NUCLEOTIDE SEQUENCE</scope>
    <source>
        <strain evidence="1">MF-1</strain>
    </source>
</reference>
<dbReference type="AlphaFoldDB" id="A0A9Q3E6V9"/>
<evidence type="ECO:0000313" key="2">
    <source>
        <dbReference type="Proteomes" id="UP000765509"/>
    </source>
</evidence>
<evidence type="ECO:0000313" key="1">
    <source>
        <dbReference type="EMBL" id="MBW0512342.1"/>
    </source>
</evidence>
<dbReference type="Proteomes" id="UP000765509">
    <property type="component" value="Unassembled WGS sequence"/>
</dbReference>
<accession>A0A9Q3E6V9</accession>
<dbReference type="EMBL" id="AVOT02022744">
    <property type="protein sequence ID" value="MBW0512342.1"/>
    <property type="molecule type" value="Genomic_DNA"/>
</dbReference>